<evidence type="ECO:0000313" key="1">
    <source>
        <dbReference type="EMBL" id="KST63132.1"/>
    </source>
</evidence>
<proteinExistence type="predicted"/>
<keyword evidence="3" id="KW-1185">Reference proteome</keyword>
<evidence type="ECO:0008006" key="4">
    <source>
        <dbReference type="Google" id="ProtNLM"/>
    </source>
</evidence>
<dbReference type="Pfam" id="PF14516">
    <property type="entry name" value="AAA_35"/>
    <property type="match status" value="1"/>
</dbReference>
<comment type="caution">
    <text evidence="1">The sequence shown here is derived from an EMBL/GenBank/DDBJ whole genome shotgun (WGS) entry which is preliminary data.</text>
</comment>
<dbReference type="RefSeq" id="WP_058184529.1">
    <property type="nucleotide sequence ID" value="NZ_LMTZ01000141.1"/>
</dbReference>
<accession>A0A0V7ZFJ6</accession>
<dbReference type="SUPFAM" id="SSF52540">
    <property type="entry name" value="P-loop containing nucleoside triphosphate hydrolases"/>
    <property type="match status" value="1"/>
</dbReference>
<evidence type="ECO:0000313" key="2">
    <source>
        <dbReference type="EMBL" id="KST63224.1"/>
    </source>
</evidence>
<protein>
    <recommendedName>
        <fullName evidence="4">Serine/threonine protein kinase</fullName>
    </recommendedName>
</protein>
<gene>
    <name evidence="1" type="ORF">BC008_12560</name>
    <name evidence="2" type="ORF">BC008_13035</name>
</gene>
<organism evidence="1 3">
    <name type="scientific">Mastigocoleus testarum BC008</name>
    <dbReference type="NCBI Taxonomy" id="371196"/>
    <lineage>
        <taxon>Bacteria</taxon>
        <taxon>Bacillati</taxon>
        <taxon>Cyanobacteriota</taxon>
        <taxon>Cyanophyceae</taxon>
        <taxon>Nostocales</taxon>
        <taxon>Hapalosiphonaceae</taxon>
        <taxon>Mastigocoleus</taxon>
    </lineage>
</organism>
<dbReference type="EMBL" id="LMTZ01000142">
    <property type="protein sequence ID" value="KST63132.1"/>
    <property type="molecule type" value="Genomic_DNA"/>
</dbReference>
<dbReference type="Gene3D" id="3.40.50.300">
    <property type="entry name" value="P-loop containing nucleotide triphosphate hydrolases"/>
    <property type="match status" value="1"/>
</dbReference>
<dbReference type="AlphaFoldDB" id="A0A0V7ZFJ6"/>
<name>A0A0V7ZFJ6_9CYAN</name>
<sequence>MNEDSVEAERNPDPNISIYIDRPPIEEKCLKGILRPGALIRIKAAQKMGKTLLLEKLLEHARQQGYQTAKLDLKLADKSTLNDLKSFLQWLCIDVSDILDKPPNLDEYWQDSLGLNTSCTRYFQRYLLANTDKPIVLAIDNFERLFQCENIFPEFCLLLRSWYETAKQGDRMGKIWRKLRLVVVNSTELYPTLDINRSPFNVGLAVELPEFNQNQVQELVKKYELDRQLGEQDIIELMGLVGGHPYLLQEAISSLGSQEISLKELINLAPTVQGIFSYHLGQQLESLQNDSQLEVAYKQVVNADRPVRLDQKITFKLHSLGLVKILRNDCVPSCNLYRQYFSEFLG</sequence>
<reference evidence="1 3" key="1">
    <citation type="journal article" date="2015" name="Genome Announc.">
        <title>Draft Genome of the Euendolithic (true boring) Cyanobacterium Mastigocoleus testarum strain BC008.</title>
        <authorList>
            <person name="Guida B.S."/>
            <person name="Garcia-Pichel F."/>
        </authorList>
    </citation>
    <scope>NUCLEOTIDE SEQUENCE [LARGE SCALE GENOMIC DNA]</scope>
    <source>
        <strain evidence="1 3">BC008</strain>
    </source>
</reference>
<evidence type="ECO:0000313" key="3">
    <source>
        <dbReference type="Proteomes" id="UP000053372"/>
    </source>
</evidence>
<dbReference type="EMBL" id="LMTZ01000141">
    <property type="protein sequence ID" value="KST63224.1"/>
    <property type="molecule type" value="Genomic_DNA"/>
</dbReference>
<dbReference type="Proteomes" id="UP000053372">
    <property type="component" value="Unassembled WGS sequence"/>
</dbReference>
<dbReference type="InterPro" id="IPR027417">
    <property type="entry name" value="P-loop_NTPase"/>
</dbReference>